<dbReference type="Proteomes" id="UP000628017">
    <property type="component" value="Unassembled WGS sequence"/>
</dbReference>
<evidence type="ECO:0000313" key="2">
    <source>
        <dbReference type="EMBL" id="GGA11403.1"/>
    </source>
</evidence>
<feature type="signal peptide" evidence="1">
    <location>
        <begin position="1"/>
        <end position="18"/>
    </location>
</feature>
<protein>
    <recommendedName>
        <fullName evidence="4">Lipoprotein SmpA/OmlA domain-containing protein</fullName>
    </recommendedName>
</protein>
<dbReference type="AlphaFoldDB" id="A0A916VN47"/>
<comment type="caution">
    <text evidence="2">The sequence shown here is derived from an EMBL/GenBank/DDBJ whole genome shotgun (WGS) entry which is preliminary data.</text>
</comment>
<dbReference type="EMBL" id="BMKA01000001">
    <property type="protein sequence ID" value="GGA11403.1"/>
    <property type="molecule type" value="Genomic_DNA"/>
</dbReference>
<keyword evidence="3" id="KW-1185">Reference proteome</keyword>
<evidence type="ECO:0008006" key="4">
    <source>
        <dbReference type="Google" id="ProtNLM"/>
    </source>
</evidence>
<organism evidence="2 3">
    <name type="scientific">Neptunicoccus cionae</name>
    <dbReference type="NCBI Taxonomy" id="2035344"/>
    <lineage>
        <taxon>Bacteria</taxon>
        <taxon>Pseudomonadati</taxon>
        <taxon>Pseudomonadota</taxon>
        <taxon>Alphaproteobacteria</taxon>
        <taxon>Rhodobacterales</taxon>
        <taxon>Paracoccaceae</taxon>
        <taxon>Neptunicoccus</taxon>
    </lineage>
</organism>
<gene>
    <name evidence="2" type="ORF">GCM10011498_09510</name>
</gene>
<sequence length="122" mass="13291">MRNALKPALLSIAVLALAACETPAEKQQRLTQHNGKTVEQVMASLGTPVSSTSTQAVWERRNSYVVRHPEYERIGGVMLLVGYDNQIVNQKCLYVADLQNNRVVSSTLSGTGCYKMLPPTGG</sequence>
<keyword evidence="1" id="KW-0732">Signal</keyword>
<feature type="chain" id="PRO_5037196275" description="Lipoprotein SmpA/OmlA domain-containing protein" evidence="1">
    <location>
        <begin position="19"/>
        <end position="122"/>
    </location>
</feature>
<proteinExistence type="predicted"/>
<reference evidence="2" key="2">
    <citation type="submission" date="2020-09" db="EMBL/GenBank/DDBJ databases">
        <authorList>
            <person name="Sun Q."/>
            <person name="Zhou Y."/>
        </authorList>
    </citation>
    <scope>NUCLEOTIDE SEQUENCE</scope>
    <source>
        <strain evidence="2">CGMCC 1.15880</strain>
    </source>
</reference>
<dbReference type="RefSeq" id="WP_188671391.1">
    <property type="nucleotide sequence ID" value="NZ_BMKA01000001.1"/>
</dbReference>
<reference evidence="2" key="1">
    <citation type="journal article" date="2014" name="Int. J. Syst. Evol. Microbiol.">
        <title>Complete genome sequence of Corynebacterium casei LMG S-19264T (=DSM 44701T), isolated from a smear-ripened cheese.</title>
        <authorList>
            <consortium name="US DOE Joint Genome Institute (JGI-PGF)"/>
            <person name="Walter F."/>
            <person name="Albersmeier A."/>
            <person name="Kalinowski J."/>
            <person name="Ruckert C."/>
        </authorList>
    </citation>
    <scope>NUCLEOTIDE SEQUENCE</scope>
    <source>
        <strain evidence="2">CGMCC 1.15880</strain>
    </source>
</reference>
<name>A0A916VN47_9RHOB</name>
<dbReference type="PROSITE" id="PS51257">
    <property type="entry name" value="PROKAR_LIPOPROTEIN"/>
    <property type="match status" value="1"/>
</dbReference>
<accession>A0A916VN47</accession>
<evidence type="ECO:0000313" key="3">
    <source>
        <dbReference type="Proteomes" id="UP000628017"/>
    </source>
</evidence>
<evidence type="ECO:0000256" key="1">
    <source>
        <dbReference type="SAM" id="SignalP"/>
    </source>
</evidence>